<dbReference type="EMBL" id="JANGAB010000001">
    <property type="protein sequence ID" value="MCQ4948177.1"/>
    <property type="molecule type" value="Genomic_DNA"/>
</dbReference>
<dbReference type="Proteomes" id="UP001205063">
    <property type="component" value="Unassembled WGS sequence"/>
</dbReference>
<dbReference type="AlphaFoldDB" id="A0AAW5K821"/>
<gene>
    <name evidence="1" type="ORF">NE646_00630</name>
</gene>
<accession>A0AAW5K821</accession>
<proteinExistence type="predicted"/>
<comment type="caution">
    <text evidence="1">The sequence shown here is derived from an EMBL/GenBank/DDBJ whole genome shotgun (WGS) entry which is preliminary data.</text>
</comment>
<sequence>MKKMDNRSKNPREPRKPAGFFEWERGDIFFFAVEVGGIFL</sequence>
<organism evidence="1 2">
    <name type="scientific">Bittarella massiliensis</name>
    <name type="common">ex Durand et al. 2017</name>
    <dbReference type="NCBI Taxonomy" id="1720313"/>
    <lineage>
        <taxon>Bacteria</taxon>
        <taxon>Bacillati</taxon>
        <taxon>Bacillota</taxon>
        <taxon>Clostridia</taxon>
        <taxon>Eubacteriales</taxon>
        <taxon>Oscillospiraceae</taxon>
        <taxon>Bittarella (ex Durand et al. 2017)</taxon>
    </lineage>
</organism>
<evidence type="ECO:0000313" key="2">
    <source>
        <dbReference type="Proteomes" id="UP001205063"/>
    </source>
</evidence>
<name>A0AAW5K821_9FIRM</name>
<protein>
    <submittedName>
        <fullName evidence="1">Uncharacterized protein</fullName>
    </submittedName>
</protein>
<evidence type="ECO:0000313" key="1">
    <source>
        <dbReference type="EMBL" id="MCQ4948177.1"/>
    </source>
</evidence>
<reference evidence="1" key="1">
    <citation type="submission" date="2022-06" db="EMBL/GenBank/DDBJ databases">
        <title>Isolation of gut microbiota from human fecal samples.</title>
        <authorList>
            <person name="Pamer E.G."/>
            <person name="Barat B."/>
            <person name="Waligurski E."/>
            <person name="Medina S."/>
            <person name="Paddock L."/>
            <person name="Mostad J."/>
        </authorList>
    </citation>
    <scope>NUCLEOTIDE SEQUENCE</scope>
    <source>
        <strain evidence="1">DFI.7.96</strain>
    </source>
</reference>